<dbReference type="SUPFAM" id="SSF54637">
    <property type="entry name" value="Thioesterase/thiol ester dehydrase-isomerase"/>
    <property type="match status" value="1"/>
</dbReference>
<organism evidence="2 3">
    <name type="scientific">Prauserella flavalba</name>
    <dbReference type="NCBI Taxonomy" id="1477506"/>
    <lineage>
        <taxon>Bacteria</taxon>
        <taxon>Bacillati</taxon>
        <taxon>Actinomycetota</taxon>
        <taxon>Actinomycetes</taxon>
        <taxon>Pseudonocardiales</taxon>
        <taxon>Pseudonocardiaceae</taxon>
        <taxon>Prauserella</taxon>
    </lineage>
</organism>
<dbReference type="PIRSF" id="PIRSF018072">
    <property type="entry name" value="UCP018072"/>
    <property type="match status" value="1"/>
</dbReference>
<dbReference type="Proteomes" id="UP000247892">
    <property type="component" value="Unassembled WGS sequence"/>
</dbReference>
<gene>
    <name evidence="2" type="ORF">BA062_35450</name>
</gene>
<evidence type="ECO:0000313" key="2">
    <source>
        <dbReference type="EMBL" id="PXY18413.1"/>
    </source>
</evidence>
<evidence type="ECO:0000313" key="3">
    <source>
        <dbReference type="Proteomes" id="UP000247892"/>
    </source>
</evidence>
<evidence type="ECO:0000259" key="1">
    <source>
        <dbReference type="Pfam" id="PF13452"/>
    </source>
</evidence>
<protein>
    <submittedName>
        <fullName evidence="2">Acyl dehydratase</fullName>
    </submittedName>
</protein>
<dbReference type="Gene3D" id="3.10.129.10">
    <property type="entry name" value="Hotdog Thioesterase"/>
    <property type="match status" value="1"/>
</dbReference>
<dbReference type="InterPro" id="IPR039569">
    <property type="entry name" value="FAS1-like_DH_region"/>
</dbReference>
<dbReference type="OrthoDB" id="5415111at2"/>
<keyword evidence="3" id="KW-1185">Reference proteome</keyword>
<feature type="domain" description="FAS1-like dehydratase" evidence="1">
    <location>
        <begin position="11"/>
        <end position="137"/>
    </location>
</feature>
<reference evidence="2 3" key="1">
    <citation type="submission" date="2016-07" db="EMBL/GenBank/DDBJ databases">
        <title>Draft genome sequence of Prauserella sp. YIM 121212, isolated from alkaline soil.</title>
        <authorList>
            <person name="Ruckert C."/>
            <person name="Albersmeier A."/>
            <person name="Jiang C.-L."/>
            <person name="Jiang Y."/>
            <person name="Kalinowski J."/>
            <person name="Schneider O."/>
            <person name="Winkler A."/>
            <person name="Zotchev S.B."/>
        </authorList>
    </citation>
    <scope>NUCLEOTIDE SEQUENCE [LARGE SCALE GENOMIC DNA]</scope>
    <source>
        <strain evidence="2 3">YIM 121212</strain>
    </source>
</reference>
<comment type="caution">
    <text evidence="2">The sequence shown here is derived from an EMBL/GenBank/DDBJ whole genome shotgun (WGS) entry which is preliminary data.</text>
</comment>
<proteinExistence type="predicted"/>
<accession>A0A318LDP6</accession>
<dbReference type="Pfam" id="PF13452">
    <property type="entry name" value="FAS1_DH_region"/>
    <property type="match status" value="1"/>
</dbReference>
<sequence length="148" mass="16529">MQGVVLERVVDVVSFEVERGKVREFARATFAEDPVYTDREVAVARGHADVVATPTYVVVSLHYRDQREWVAQLGLDIGRVVVGSVRWTYRRPMVVGDMIVGTRRVVKDERKPGSGGDLRVLTLETDFVDATGQIVATEEDVVIERPST</sequence>
<dbReference type="InterPro" id="IPR029069">
    <property type="entry name" value="HotDog_dom_sf"/>
</dbReference>
<dbReference type="EMBL" id="MASU01000021">
    <property type="protein sequence ID" value="PXY18413.1"/>
    <property type="molecule type" value="Genomic_DNA"/>
</dbReference>
<dbReference type="InterPro" id="IPR016709">
    <property type="entry name" value="HadA-like"/>
</dbReference>
<name>A0A318LDP6_9PSEU</name>
<dbReference type="AlphaFoldDB" id="A0A318LDP6"/>